<keyword evidence="3" id="KW-1185">Reference proteome</keyword>
<accession>A0A411Z4G5</accession>
<dbReference type="EMBL" id="QWEY01000003">
    <property type="protein sequence ID" value="RGP37939.1"/>
    <property type="molecule type" value="Genomic_DNA"/>
</dbReference>
<evidence type="ECO:0000256" key="1">
    <source>
        <dbReference type="SAM" id="Phobius"/>
    </source>
</evidence>
<evidence type="ECO:0000313" key="2">
    <source>
        <dbReference type="EMBL" id="RGP37939.1"/>
    </source>
</evidence>
<dbReference type="AlphaFoldDB" id="A0A411Z4G5"/>
<organism evidence="2 3">
    <name type="scientific">Pseudotabrizicola alkalilacus</name>
    <dbReference type="NCBI Taxonomy" id="2305252"/>
    <lineage>
        <taxon>Bacteria</taxon>
        <taxon>Pseudomonadati</taxon>
        <taxon>Pseudomonadota</taxon>
        <taxon>Alphaproteobacteria</taxon>
        <taxon>Rhodobacterales</taxon>
        <taxon>Paracoccaceae</taxon>
        <taxon>Pseudotabrizicola</taxon>
    </lineage>
</organism>
<keyword evidence="1" id="KW-0472">Membrane</keyword>
<dbReference type="Proteomes" id="UP000284547">
    <property type="component" value="Unassembled WGS sequence"/>
</dbReference>
<name>A0A411Z4G5_9RHOB</name>
<feature type="transmembrane region" description="Helical" evidence="1">
    <location>
        <begin position="34"/>
        <end position="54"/>
    </location>
</feature>
<gene>
    <name evidence="2" type="ORF">D1012_08630</name>
</gene>
<reference evidence="2 3" key="1">
    <citation type="submission" date="2018-08" db="EMBL/GenBank/DDBJ databases">
        <title>Flavobacterium tibetense sp. nov., isolated from a wetland YonghuCo on Tibetan Plateau.</title>
        <authorList>
            <person name="Phurbu D."/>
            <person name="Lu H."/>
            <person name="Xing P."/>
        </authorList>
    </citation>
    <scope>NUCLEOTIDE SEQUENCE [LARGE SCALE GENOMIC DNA]</scope>
    <source>
        <strain evidence="2 3">DJC</strain>
    </source>
</reference>
<dbReference type="RefSeq" id="WP_118151073.1">
    <property type="nucleotide sequence ID" value="NZ_QWEY01000003.1"/>
</dbReference>
<protein>
    <submittedName>
        <fullName evidence="2">Uncharacterized protein</fullName>
    </submittedName>
</protein>
<keyword evidence="1" id="KW-0812">Transmembrane</keyword>
<comment type="caution">
    <text evidence="2">The sequence shown here is derived from an EMBL/GenBank/DDBJ whole genome shotgun (WGS) entry which is preliminary data.</text>
</comment>
<keyword evidence="1" id="KW-1133">Transmembrane helix</keyword>
<evidence type="ECO:0000313" key="3">
    <source>
        <dbReference type="Proteomes" id="UP000284547"/>
    </source>
</evidence>
<proteinExistence type="predicted"/>
<sequence length="59" mass="6352">MQMTMAILALALSAGFIFWVGVLCNLLGDKTGQWQMGLAILTLTFAAIAFAFMAGRAWP</sequence>